<gene>
    <name evidence="14" type="ORF">VSR74_08325</name>
</gene>
<feature type="domain" description="PapC-like C-terminal" evidence="12">
    <location>
        <begin position="783"/>
        <end position="843"/>
    </location>
</feature>
<keyword evidence="5 10" id="KW-1029">Fimbrium biogenesis</keyword>
<evidence type="ECO:0000256" key="6">
    <source>
        <dbReference type="ARBA" id="ARBA00022692"/>
    </source>
</evidence>
<dbReference type="Pfam" id="PF13953">
    <property type="entry name" value="PapC_C"/>
    <property type="match status" value="1"/>
</dbReference>
<evidence type="ECO:0000256" key="1">
    <source>
        <dbReference type="ARBA" id="ARBA00004571"/>
    </source>
</evidence>
<dbReference type="Gene3D" id="2.60.40.2610">
    <property type="entry name" value="Outer membrane usher protein FimD, plug domain"/>
    <property type="match status" value="1"/>
</dbReference>
<evidence type="ECO:0000259" key="12">
    <source>
        <dbReference type="Pfam" id="PF13953"/>
    </source>
</evidence>
<dbReference type="InterPro" id="IPR000015">
    <property type="entry name" value="Fimb_usher"/>
</dbReference>
<evidence type="ECO:0000256" key="9">
    <source>
        <dbReference type="ARBA" id="ARBA00023237"/>
    </source>
</evidence>
<keyword evidence="3 10" id="KW-0813">Transport</keyword>
<organism evidence="14 15">
    <name type="scientific">Pseudocitrobacter cyperus</name>
    <dbReference type="NCBI Taxonomy" id="3112843"/>
    <lineage>
        <taxon>Bacteria</taxon>
        <taxon>Pseudomonadati</taxon>
        <taxon>Pseudomonadota</taxon>
        <taxon>Gammaproteobacteria</taxon>
        <taxon>Enterobacterales</taxon>
        <taxon>Enterobacteriaceae</taxon>
        <taxon>Pseudocitrobacter</taxon>
    </lineage>
</organism>
<evidence type="ECO:0000256" key="3">
    <source>
        <dbReference type="ARBA" id="ARBA00022448"/>
    </source>
</evidence>
<dbReference type="Gene3D" id="3.10.20.410">
    <property type="match status" value="1"/>
</dbReference>
<dbReference type="InterPro" id="IPR018030">
    <property type="entry name" value="Fimbrial_membr_usher_CS"/>
</dbReference>
<protein>
    <submittedName>
        <fullName evidence="14">Fimbria/pilus outer membrane usher protein</fullName>
    </submittedName>
</protein>
<dbReference type="SUPFAM" id="SSF141729">
    <property type="entry name" value="FimD N-terminal domain-like"/>
    <property type="match status" value="1"/>
</dbReference>
<dbReference type="Pfam" id="PF00577">
    <property type="entry name" value="Usher"/>
    <property type="match status" value="1"/>
</dbReference>
<dbReference type="InterPro" id="IPR025949">
    <property type="entry name" value="PapC-like_C"/>
</dbReference>
<keyword evidence="6 10" id="KW-0812">Transmembrane</keyword>
<dbReference type="InterPro" id="IPR043142">
    <property type="entry name" value="PapC-like_C_sf"/>
</dbReference>
<dbReference type="Pfam" id="PF13954">
    <property type="entry name" value="PapC_N"/>
    <property type="match status" value="1"/>
</dbReference>
<comment type="caution">
    <text evidence="14">The sequence shown here is derived from an EMBL/GenBank/DDBJ whole genome shotgun (WGS) entry which is preliminary data.</text>
</comment>
<keyword evidence="8 10" id="KW-0472">Membrane</keyword>
<feature type="domain" description="PapC N-terminal" evidence="13">
    <location>
        <begin position="39"/>
        <end position="177"/>
    </location>
</feature>
<dbReference type="InterPro" id="IPR037224">
    <property type="entry name" value="PapC_N_sf"/>
</dbReference>
<dbReference type="RefSeq" id="WP_347794227.1">
    <property type="nucleotide sequence ID" value="NZ_JAYMYY010000001.1"/>
</dbReference>
<dbReference type="PANTHER" id="PTHR30451">
    <property type="entry name" value="OUTER MEMBRANE USHER PROTEIN"/>
    <property type="match status" value="1"/>
</dbReference>
<accession>A0ABV0HHL8</accession>
<dbReference type="Gene3D" id="2.60.40.3110">
    <property type="match status" value="1"/>
</dbReference>
<evidence type="ECO:0000256" key="8">
    <source>
        <dbReference type="ARBA" id="ARBA00023136"/>
    </source>
</evidence>
<evidence type="ECO:0000256" key="10">
    <source>
        <dbReference type="RuleBase" id="RU003884"/>
    </source>
</evidence>
<comment type="similarity">
    <text evidence="2 10">Belongs to the fimbrial export usher family.</text>
</comment>
<evidence type="ECO:0000256" key="11">
    <source>
        <dbReference type="SAM" id="SignalP"/>
    </source>
</evidence>
<keyword evidence="9 10" id="KW-0998">Cell outer membrane</keyword>
<dbReference type="InterPro" id="IPR025885">
    <property type="entry name" value="PapC_N"/>
</dbReference>
<feature type="chain" id="PRO_5046710279" evidence="11">
    <location>
        <begin position="37"/>
        <end position="868"/>
    </location>
</feature>
<dbReference type="PROSITE" id="PS01151">
    <property type="entry name" value="FIMBRIAL_USHER"/>
    <property type="match status" value="1"/>
</dbReference>
<evidence type="ECO:0000256" key="2">
    <source>
        <dbReference type="ARBA" id="ARBA00008064"/>
    </source>
</evidence>
<name>A0ABV0HHL8_9ENTR</name>
<evidence type="ECO:0000256" key="4">
    <source>
        <dbReference type="ARBA" id="ARBA00022452"/>
    </source>
</evidence>
<proteinExistence type="inferred from homology"/>
<comment type="subcellular location">
    <subcellularLocation>
        <location evidence="1 10">Cell outer membrane</location>
        <topology evidence="1 10">Multi-pass membrane protein</topology>
    </subcellularLocation>
</comment>
<evidence type="ECO:0000259" key="13">
    <source>
        <dbReference type="Pfam" id="PF13954"/>
    </source>
</evidence>
<evidence type="ECO:0000256" key="7">
    <source>
        <dbReference type="ARBA" id="ARBA00022729"/>
    </source>
</evidence>
<feature type="signal peptide" evidence="11">
    <location>
        <begin position="1"/>
        <end position="36"/>
    </location>
</feature>
<evidence type="ECO:0000256" key="5">
    <source>
        <dbReference type="ARBA" id="ARBA00022558"/>
    </source>
</evidence>
<sequence>MASHKIRTTPARLAQRIRCAVYVSSMPLLATPFVNAEEQFNTSFIHGAGNASLVQSLSSSDDILPGHYPFDIYLNKVRVDHRDVEFKKDGPNTPGYFCLDADSFRQYGVMVPDTAGSSACYDLVKGIPGSSVSWNAALQELDISIPQTQLEPRPQGAISPLVYDDGINAAFTNYAYSGSHSRYSSNGSKRDNDYSFLTLNNGINLGAWRFRNNSTVSKESGQNAKWSPVSSWAETDIIPWRSRVLIGQSNTNNNVFDSFQFRGMQLSSVPEMLPESRRGYAPVVRGVANSNARVEVRQNGYTVYSTVVPPGPFALSDIHPSTLSGDLDVTVIEADGSRHHFTLPYSSVPNMLREGIWEYQVTAGKYHDGTTDYTPNFIQGTISHGAGWDLTPYGGMIVAEHYRSGVLGIGKNMGEYGAASVDAAWSDTDLASGDSKRGASVRFLYSKSLNTLGTELQIAGYRYSTSGFYDFSDAVTERSNWKNGFYQNEYYDQEGDNSGAPSWATQNQRRRYYESMRYNNKRQRVELTVNQHVAGASLYATFNRQNYWNTSSYDRTIQTGINTNWKSVNYSLFYQSSRSNYGYSDNSVNLSVSIPFNIFDHDHQTVATFNASHSKQSGSGYTAGLSGSLLDDNRMNYFVQSGHSQYGGDTSVANLGYMGSMGNVALGYNYNNNYQQTSLNVSGGVVAHSGGVTLSQPLQNTFVLVKAPGAQGVRLENQPGVAIDRFGYAVLTSAMPYRHNRVALRTSDIGNGVEIPLAAKDIVPTQRAIGRIEFETHLGHSLLLHLKLADGSTPMISANIFNQQGSNVGVVGTRGEAYVTGIESGERLRVKWGDDDSASCLIAIPELPPVDPAQPGGYQVVSLTCNRN</sequence>
<evidence type="ECO:0000313" key="15">
    <source>
        <dbReference type="Proteomes" id="UP001444146"/>
    </source>
</evidence>
<evidence type="ECO:0000313" key="14">
    <source>
        <dbReference type="EMBL" id="MEO3989818.1"/>
    </source>
</evidence>
<dbReference type="Gene3D" id="2.60.40.2070">
    <property type="match status" value="1"/>
</dbReference>
<dbReference type="Proteomes" id="UP001444146">
    <property type="component" value="Unassembled WGS sequence"/>
</dbReference>
<dbReference type="EMBL" id="JAYMYY010000001">
    <property type="protein sequence ID" value="MEO3989818.1"/>
    <property type="molecule type" value="Genomic_DNA"/>
</dbReference>
<dbReference type="InterPro" id="IPR042186">
    <property type="entry name" value="FimD_plug_dom"/>
</dbReference>
<keyword evidence="4" id="KW-1134">Transmembrane beta strand</keyword>
<reference evidence="14 15" key="1">
    <citation type="submission" date="2024-01" db="EMBL/GenBank/DDBJ databases">
        <title>Pseudocitrobacter sp. Endophytic strain Cyp-38L.</title>
        <authorList>
            <person name="Amer M.A."/>
            <person name="Hamed S.M."/>
        </authorList>
    </citation>
    <scope>NUCLEOTIDE SEQUENCE [LARGE SCALE GENOMIC DNA]</scope>
    <source>
        <strain evidence="14 15">Cyp38S</strain>
    </source>
</reference>
<keyword evidence="7 11" id="KW-0732">Signal</keyword>
<keyword evidence="15" id="KW-1185">Reference proteome</keyword>
<dbReference type="PANTHER" id="PTHR30451:SF21">
    <property type="entry name" value="FIMBRIAL USHER DOMAIN-CONTAINING PROTEIN YDET-RELATED"/>
    <property type="match status" value="1"/>
</dbReference>